<protein>
    <recommendedName>
        <fullName evidence="4">Dynein regulatory complex protein 1/2 N-terminal domain-containing protein</fullName>
    </recommendedName>
</protein>
<feature type="coiled-coil region" evidence="1">
    <location>
        <begin position="38"/>
        <end position="79"/>
    </location>
</feature>
<evidence type="ECO:0000313" key="2">
    <source>
        <dbReference type="EMBL" id="WIA17176.1"/>
    </source>
</evidence>
<evidence type="ECO:0008006" key="4">
    <source>
        <dbReference type="Google" id="ProtNLM"/>
    </source>
</evidence>
<proteinExistence type="predicted"/>
<evidence type="ECO:0000313" key="3">
    <source>
        <dbReference type="Proteomes" id="UP001244341"/>
    </source>
</evidence>
<organism evidence="2 3">
    <name type="scientific">Tetradesmus obliquus</name>
    <name type="common">Green alga</name>
    <name type="synonym">Acutodesmus obliquus</name>
    <dbReference type="NCBI Taxonomy" id="3088"/>
    <lineage>
        <taxon>Eukaryota</taxon>
        <taxon>Viridiplantae</taxon>
        <taxon>Chlorophyta</taxon>
        <taxon>core chlorophytes</taxon>
        <taxon>Chlorophyceae</taxon>
        <taxon>CS clade</taxon>
        <taxon>Sphaeropleales</taxon>
        <taxon>Scenedesmaceae</taxon>
        <taxon>Tetradesmus</taxon>
    </lineage>
</organism>
<evidence type="ECO:0000256" key="1">
    <source>
        <dbReference type="SAM" id="Coils"/>
    </source>
</evidence>
<reference evidence="2 3" key="1">
    <citation type="submission" date="2023-05" db="EMBL/GenBank/DDBJ databases">
        <title>A 100% complete, gapless, phased diploid assembly of the Scenedesmus obliquus UTEX 3031 genome.</title>
        <authorList>
            <person name="Biondi T.C."/>
            <person name="Hanschen E.R."/>
            <person name="Kwon T."/>
            <person name="Eng W."/>
            <person name="Kruse C.P.S."/>
            <person name="Koehler S.I."/>
            <person name="Kunde Y."/>
            <person name="Gleasner C.D."/>
            <person name="You Mak K.T."/>
            <person name="Polle J."/>
            <person name="Hovde B.T."/>
            <person name="Starkenburg S.R."/>
        </authorList>
    </citation>
    <scope>NUCLEOTIDE SEQUENCE [LARGE SCALE GENOMIC DNA]</scope>
    <source>
        <strain evidence="2 3">DOE0152z</strain>
    </source>
</reference>
<feature type="coiled-coil region" evidence="1">
    <location>
        <begin position="273"/>
        <end position="300"/>
    </location>
</feature>
<dbReference type="Proteomes" id="UP001244341">
    <property type="component" value="Chromosome 8b"/>
</dbReference>
<feature type="coiled-coil region" evidence="1">
    <location>
        <begin position="140"/>
        <end position="219"/>
    </location>
</feature>
<dbReference type="EMBL" id="CP126215">
    <property type="protein sequence ID" value="WIA17176.1"/>
    <property type="molecule type" value="Genomic_DNA"/>
</dbReference>
<gene>
    <name evidence="2" type="ORF">OEZ85_014059</name>
</gene>
<sequence length="509" mass="55385">MSDSASEDDEQQPDQGQTAAVFFRWRQARLKAAFKQQLTDLLADVSAEERSAKRLKQENKKAKAREAELLQQLSDLRSELAVTIAQRDQRVAQLALELLASKQAASDTQHQAAHMEGMLRSTGERAAAAEDSTRTQGELMVHLQQQLAQLKDRYHQELLDSQQLRAAAAEAAALRSRLEETSAASAGLATACEELRRALDSSTAGLAAAKERVRRLEAAEGLTQALAAVAGPDRGEPGDLGSDLVGALAQQLEEAQAALAVVAPQAAAAEVHVKQQQRHAQQLAGELQEARAAQKAAEERGEVLQVLNVQLQSEVKRMAALAGVAAQEWVQHTDQTVNTEPWQDGCQLETGPSIPAQYALLLSTADLVPAQLFEATRAGQEEAAAHVAELQQQLTQQAAAQQVAAEAYVERVQATHVQMLLRLAWCRWRLEAAAGRAQQLWDALQAGQEALQHSNQLHELRTAALKALLKRQSRMALQPEAHALQWAVLAAWQRQTARQVGVAGQQQLR</sequence>
<keyword evidence="1" id="KW-0175">Coiled coil</keyword>
<name>A0ABY8UAS3_TETOB</name>
<keyword evidence="3" id="KW-1185">Reference proteome</keyword>
<accession>A0ABY8UAS3</accession>